<dbReference type="Gene3D" id="3.90.25.10">
    <property type="entry name" value="UDP-galactose 4-epimerase, domain 1"/>
    <property type="match status" value="1"/>
</dbReference>
<organism evidence="2 3">
    <name type="scientific">Actinoalloteichus hymeniacidonis</name>
    <dbReference type="NCBI Taxonomy" id="340345"/>
    <lineage>
        <taxon>Bacteria</taxon>
        <taxon>Bacillati</taxon>
        <taxon>Actinomycetota</taxon>
        <taxon>Actinomycetes</taxon>
        <taxon>Pseudonocardiales</taxon>
        <taxon>Pseudonocardiaceae</taxon>
        <taxon>Actinoalloteichus</taxon>
    </lineage>
</organism>
<dbReference type="PANTHER" id="PTHR43162:SF1">
    <property type="entry name" value="PRESTALK A DIFFERENTIATION PROTEIN A"/>
    <property type="match status" value="1"/>
</dbReference>
<dbReference type="SUPFAM" id="SSF51735">
    <property type="entry name" value="NAD(P)-binding Rossmann-fold domains"/>
    <property type="match status" value="1"/>
</dbReference>
<dbReference type="PANTHER" id="PTHR43162">
    <property type="match status" value="1"/>
</dbReference>
<protein>
    <recommendedName>
        <fullName evidence="1">NmrA-like domain-containing protein</fullName>
    </recommendedName>
</protein>
<sequence length="305" mass="32272">MTPSNTEAGQRYRSADHSDQSIQASASALVIGGTGTTGSRVVAQLRAEGAAYRLATRSPSADDSAHVAFDWFAPETHLPALAGVDRVYLIAPVGVANPIPVLEPFLHAAREAGVRRVVLLSSSAVTEDTPVLGQAHRLVRELLPEWAILRPSWFMQNFIDAGHPIAEGLRTRGEIVTAAGTGRVPFVDAADIAAVAVRSLLDVDPPNVERVITGPEALSYDQAVAIIAEVTGRPVAHRSVEDDAFVAHLVANGIPAEFAAVLGRLDQGIRQGSEDRTTSVVVEVTGRQPGSFREFVTANRAAFPG</sequence>
<dbReference type="EMBL" id="CP014859">
    <property type="protein sequence ID" value="AOS64995.1"/>
    <property type="molecule type" value="Genomic_DNA"/>
</dbReference>
<name>A0AAC9N034_9PSEU</name>
<reference evidence="3" key="1">
    <citation type="submission" date="2016-03" db="EMBL/GenBank/DDBJ databases">
        <title>Complete genome sequence of the type strain Actinoalloteichus hymeniacidonis DSM 45092.</title>
        <authorList>
            <person name="Schaffert L."/>
            <person name="Albersmeier A."/>
            <person name="Winkler A."/>
            <person name="Kalinowski J."/>
            <person name="Zotchev S."/>
            <person name="Ruckert C."/>
        </authorList>
    </citation>
    <scope>NUCLEOTIDE SEQUENCE [LARGE SCALE GENOMIC DNA]</scope>
    <source>
        <strain evidence="3">HPA177(T) (DSM 45092(T))</strain>
    </source>
</reference>
<dbReference type="AlphaFoldDB" id="A0AAC9N034"/>
<feature type="domain" description="NmrA-like" evidence="1">
    <location>
        <begin position="29"/>
        <end position="260"/>
    </location>
</feature>
<evidence type="ECO:0000313" key="2">
    <source>
        <dbReference type="EMBL" id="AOS64995.1"/>
    </source>
</evidence>
<dbReference type="InterPro" id="IPR008030">
    <property type="entry name" value="NmrA-like"/>
</dbReference>
<evidence type="ECO:0000313" key="3">
    <source>
        <dbReference type="Proteomes" id="UP000095210"/>
    </source>
</evidence>
<gene>
    <name evidence="2" type="ORF">TL08_21020</name>
</gene>
<dbReference type="Proteomes" id="UP000095210">
    <property type="component" value="Chromosome"/>
</dbReference>
<dbReference type="Gene3D" id="3.40.50.720">
    <property type="entry name" value="NAD(P)-binding Rossmann-like Domain"/>
    <property type="match status" value="1"/>
</dbReference>
<evidence type="ECO:0000259" key="1">
    <source>
        <dbReference type="Pfam" id="PF05368"/>
    </source>
</evidence>
<accession>A0AAC9N034</accession>
<dbReference type="RefSeq" id="WP_084643315.1">
    <property type="nucleotide sequence ID" value="NZ_CP014859.1"/>
</dbReference>
<dbReference type="KEGG" id="ahm:TL08_21020"/>
<dbReference type="InterPro" id="IPR051604">
    <property type="entry name" value="Ergot_Alk_Oxidoreductase"/>
</dbReference>
<keyword evidence="3" id="KW-1185">Reference proteome</keyword>
<proteinExistence type="predicted"/>
<dbReference type="InterPro" id="IPR036291">
    <property type="entry name" value="NAD(P)-bd_dom_sf"/>
</dbReference>
<dbReference type="Pfam" id="PF05368">
    <property type="entry name" value="NmrA"/>
    <property type="match status" value="1"/>
</dbReference>